<dbReference type="EC" id="2.8.2.-" evidence="8"/>
<proteinExistence type="predicted"/>
<keyword evidence="5" id="KW-0333">Golgi apparatus</keyword>
<evidence type="ECO:0000256" key="7">
    <source>
        <dbReference type="ARBA" id="ARBA00023180"/>
    </source>
</evidence>
<comment type="caution">
    <text evidence="8">The sequence shown here is derived from an EMBL/GenBank/DDBJ whole genome shotgun (WGS) entry which is preliminary data.</text>
</comment>
<evidence type="ECO:0000256" key="5">
    <source>
        <dbReference type="ARBA" id="ARBA00023034"/>
    </source>
</evidence>
<evidence type="ECO:0000256" key="1">
    <source>
        <dbReference type="ARBA" id="ARBA00004323"/>
    </source>
</evidence>
<reference evidence="9" key="1">
    <citation type="journal article" date="2019" name="Int. J. Syst. Evol. Microbiol.">
        <title>The Global Catalogue of Microorganisms (GCM) 10K type strain sequencing project: providing services to taxonomists for standard genome sequencing and annotation.</title>
        <authorList>
            <consortium name="The Broad Institute Genomics Platform"/>
            <consortium name="The Broad Institute Genome Sequencing Center for Infectious Disease"/>
            <person name="Wu L."/>
            <person name="Ma J."/>
        </authorList>
    </citation>
    <scope>NUCLEOTIDE SEQUENCE [LARGE SCALE GENOMIC DNA]</scope>
    <source>
        <strain evidence="9">KCTC 52366</strain>
    </source>
</reference>
<sequence>MTLAQYDIGLLNGVDRAVKGAVNVACPFYRRYPYRGGLWISEVDMRVAIDPARRFLYNRLPKNANSTVTSVLRNAVGGSASQKAAKHAFTRPSRLSRAQVDALDSYFKFVIVRDPYTRTLSAYLDKIVNRRRQAKRPLRLVGKRYGTDTPSFEQFCEYLAWTGLYDDNHWAPQVDGLVLPFAQFDHVGRFEQLGTELNFVSERLFGVAYNDPRQYGPASTRAAELVDRHYTAKARSIVAKLYRKDFETFGYDTESRT</sequence>
<dbReference type="GO" id="GO:0016740">
    <property type="term" value="F:transferase activity"/>
    <property type="evidence" value="ECO:0007669"/>
    <property type="project" value="UniProtKB-KW"/>
</dbReference>
<keyword evidence="3" id="KW-0812">Transmembrane</keyword>
<dbReference type="PANTHER" id="PTHR12137:SF54">
    <property type="entry name" value="CARBOHYDRATE SULFOTRANSFERASE"/>
    <property type="match status" value="1"/>
</dbReference>
<dbReference type="InterPro" id="IPR018011">
    <property type="entry name" value="Carb_sulfotrans_8-10"/>
</dbReference>
<dbReference type="Proteomes" id="UP001595632">
    <property type="component" value="Unassembled WGS sequence"/>
</dbReference>
<evidence type="ECO:0000256" key="2">
    <source>
        <dbReference type="ARBA" id="ARBA00022679"/>
    </source>
</evidence>
<keyword evidence="6" id="KW-0472">Membrane</keyword>
<evidence type="ECO:0000256" key="4">
    <source>
        <dbReference type="ARBA" id="ARBA00022989"/>
    </source>
</evidence>
<evidence type="ECO:0000256" key="6">
    <source>
        <dbReference type="ARBA" id="ARBA00023136"/>
    </source>
</evidence>
<dbReference type="EMBL" id="JBHRTB010000010">
    <property type="protein sequence ID" value="MFC3141663.1"/>
    <property type="molecule type" value="Genomic_DNA"/>
</dbReference>
<comment type="subcellular location">
    <subcellularLocation>
        <location evidence="1">Golgi apparatus membrane</location>
        <topology evidence="1">Single-pass type II membrane protein</topology>
    </subcellularLocation>
</comment>
<dbReference type="InterPro" id="IPR005331">
    <property type="entry name" value="Sulfotransferase"/>
</dbReference>
<keyword evidence="2 8" id="KW-0808">Transferase</keyword>
<evidence type="ECO:0000313" key="9">
    <source>
        <dbReference type="Proteomes" id="UP001595632"/>
    </source>
</evidence>
<keyword evidence="9" id="KW-1185">Reference proteome</keyword>
<protein>
    <submittedName>
        <fullName evidence="8">Sulfotransferase family protein</fullName>
        <ecNumber evidence="8">2.8.2.-</ecNumber>
    </submittedName>
</protein>
<evidence type="ECO:0000313" key="8">
    <source>
        <dbReference type="EMBL" id="MFC3141663.1"/>
    </source>
</evidence>
<dbReference type="RefSeq" id="WP_275632083.1">
    <property type="nucleotide sequence ID" value="NZ_JARGYD010000002.1"/>
</dbReference>
<keyword evidence="7" id="KW-0325">Glycoprotein</keyword>
<name>A0ABV7GJB3_9RHOB</name>
<organism evidence="8 9">
    <name type="scientific">Psychromarinibacter halotolerans</name>
    <dbReference type="NCBI Taxonomy" id="1775175"/>
    <lineage>
        <taxon>Bacteria</taxon>
        <taxon>Pseudomonadati</taxon>
        <taxon>Pseudomonadota</taxon>
        <taxon>Alphaproteobacteria</taxon>
        <taxon>Rhodobacterales</taxon>
        <taxon>Paracoccaceae</taxon>
        <taxon>Psychromarinibacter</taxon>
    </lineage>
</organism>
<evidence type="ECO:0000256" key="3">
    <source>
        <dbReference type="ARBA" id="ARBA00022692"/>
    </source>
</evidence>
<gene>
    <name evidence="8" type="ORF">ACFOGP_03035</name>
</gene>
<dbReference type="Pfam" id="PF03567">
    <property type="entry name" value="Sulfotransfer_2"/>
    <property type="match status" value="1"/>
</dbReference>
<keyword evidence="4" id="KW-1133">Transmembrane helix</keyword>
<dbReference type="PANTHER" id="PTHR12137">
    <property type="entry name" value="CARBOHYDRATE SULFOTRANSFERASE"/>
    <property type="match status" value="1"/>
</dbReference>
<accession>A0ABV7GJB3</accession>